<dbReference type="GO" id="GO:0003887">
    <property type="term" value="F:DNA-directed DNA polymerase activity"/>
    <property type="evidence" value="ECO:0007669"/>
    <property type="project" value="UniProtKB-KW"/>
</dbReference>
<evidence type="ECO:0000256" key="2">
    <source>
        <dbReference type="ARBA" id="ARBA00022695"/>
    </source>
</evidence>
<evidence type="ECO:0000256" key="1">
    <source>
        <dbReference type="ARBA" id="ARBA00022679"/>
    </source>
</evidence>
<dbReference type="InterPro" id="IPR027417">
    <property type="entry name" value="P-loop_NTPase"/>
</dbReference>
<gene>
    <name evidence="5" type="ORF">SAMN05920897_11170</name>
</gene>
<proteinExistence type="predicted"/>
<dbReference type="STRING" id="159291.SAMN05920897_11170"/>
<dbReference type="AlphaFoldDB" id="A0A1N6U1N0"/>
<evidence type="ECO:0000256" key="3">
    <source>
        <dbReference type="ARBA" id="ARBA00022705"/>
    </source>
</evidence>
<dbReference type="PANTHER" id="PTHR34388:SF1">
    <property type="entry name" value="DNA POLYMERASE III SUBUNIT DELTA"/>
    <property type="match status" value="1"/>
</dbReference>
<evidence type="ECO:0000256" key="4">
    <source>
        <dbReference type="ARBA" id="ARBA00022932"/>
    </source>
</evidence>
<dbReference type="Gene3D" id="1.20.272.10">
    <property type="match status" value="1"/>
</dbReference>
<evidence type="ECO:0000313" key="6">
    <source>
        <dbReference type="Proteomes" id="UP000186400"/>
    </source>
</evidence>
<dbReference type="Gene3D" id="1.10.8.60">
    <property type="match status" value="1"/>
</dbReference>
<dbReference type="OrthoDB" id="367647at2"/>
<keyword evidence="2" id="KW-0548">Nucleotidyltransferase</keyword>
<sequence>MAQSFPSLLLHLGPEEGEKQAAFLELRGALRNAYGQDLEEHSFYAFETPPDRVVDILQNGSLFGSASLVRYRAVEQLKRKEDILPLVRYAENPSKTSVLLLESSEVSLHKDVKDAVGSRHTKIFWEMFESQKKGWLSGYFRRHDARIDPEALELLLELVENNTLDLRQEADRLMAFFGKQITLEHVDQYIYHAREESIFTLFDAILAEDLDHALDIAVKLLMTMDAVQVVLGIAWQVDRLFSLQTLRAGGVPQGKLFEEQARRSGQRIAGKRLQKSLLGGISRYSLEDCRALRVLTGDTDALLRSVPATLHGGIVQQYLYSVISRKGRWNVAAPFARRPWEFPGASGFRGV</sequence>
<dbReference type="GO" id="GO:0003677">
    <property type="term" value="F:DNA binding"/>
    <property type="evidence" value="ECO:0007669"/>
    <property type="project" value="InterPro"/>
</dbReference>
<dbReference type="InterPro" id="IPR005790">
    <property type="entry name" value="DNA_polIII_delta"/>
</dbReference>
<evidence type="ECO:0000313" key="5">
    <source>
        <dbReference type="EMBL" id="SIQ59401.1"/>
    </source>
</evidence>
<dbReference type="Gene3D" id="3.40.50.300">
    <property type="entry name" value="P-loop containing nucleotide triphosphate hydrolases"/>
    <property type="match status" value="1"/>
</dbReference>
<keyword evidence="4" id="KW-0239">DNA-directed DNA polymerase</keyword>
<dbReference type="Proteomes" id="UP000186400">
    <property type="component" value="Unassembled WGS sequence"/>
</dbReference>
<dbReference type="NCBIfam" id="TIGR01128">
    <property type="entry name" value="holA"/>
    <property type="match status" value="1"/>
</dbReference>
<dbReference type="PANTHER" id="PTHR34388">
    <property type="entry name" value="DNA POLYMERASE III SUBUNIT DELTA"/>
    <property type="match status" value="1"/>
</dbReference>
<keyword evidence="6" id="KW-1185">Reference proteome</keyword>
<dbReference type="RefSeq" id="WP_076489040.1">
    <property type="nucleotide sequence ID" value="NZ_FTMS01000011.1"/>
</dbReference>
<dbReference type="SUPFAM" id="SSF52540">
    <property type="entry name" value="P-loop containing nucleoside triphosphate hydrolases"/>
    <property type="match status" value="1"/>
</dbReference>
<organism evidence="5 6">
    <name type="scientific">Alkalispirochaeta americana</name>
    <dbReference type="NCBI Taxonomy" id="159291"/>
    <lineage>
        <taxon>Bacteria</taxon>
        <taxon>Pseudomonadati</taxon>
        <taxon>Spirochaetota</taxon>
        <taxon>Spirochaetia</taxon>
        <taxon>Spirochaetales</taxon>
        <taxon>Spirochaetaceae</taxon>
        <taxon>Alkalispirochaeta</taxon>
    </lineage>
</organism>
<keyword evidence="1" id="KW-0808">Transferase</keyword>
<protein>
    <submittedName>
        <fullName evidence="5">DNA polymerase III, delta subunit</fullName>
    </submittedName>
</protein>
<dbReference type="GO" id="GO:0006261">
    <property type="term" value="P:DNA-templated DNA replication"/>
    <property type="evidence" value="ECO:0007669"/>
    <property type="project" value="TreeGrafter"/>
</dbReference>
<dbReference type="GO" id="GO:0009360">
    <property type="term" value="C:DNA polymerase III complex"/>
    <property type="evidence" value="ECO:0007669"/>
    <property type="project" value="TreeGrafter"/>
</dbReference>
<name>A0A1N6U1N0_9SPIO</name>
<reference evidence="5 6" key="1">
    <citation type="submission" date="2017-01" db="EMBL/GenBank/DDBJ databases">
        <authorList>
            <person name="Mah S.A."/>
            <person name="Swanson W.J."/>
            <person name="Moy G.W."/>
            <person name="Vacquier V.D."/>
        </authorList>
    </citation>
    <scope>NUCLEOTIDE SEQUENCE [LARGE SCALE GENOMIC DNA]</scope>
    <source>
        <strain evidence="5 6">ASpG1</strain>
    </source>
</reference>
<keyword evidence="3" id="KW-0235">DNA replication</keyword>
<accession>A0A1N6U1N0</accession>
<dbReference type="EMBL" id="FTMS01000011">
    <property type="protein sequence ID" value="SIQ59401.1"/>
    <property type="molecule type" value="Genomic_DNA"/>
</dbReference>